<evidence type="ECO:0008006" key="3">
    <source>
        <dbReference type="Google" id="ProtNLM"/>
    </source>
</evidence>
<protein>
    <recommendedName>
        <fullName evidence="3">DUF3718 domain-containing protein</fullName>
    </recommendedName>
</protein>
<proteinExistence type="predicted"/>
<evidence type="ECO:0000313" key="1">
    <source>
        <dbReference type="EMBL" id="RZO75780.1"/>
    </source>
</evidence>
<reference evidence="1 2" key="1">
    <citation type="submission" date="2019-02" db="EMBL/GenBank/DDBJ databases">
        <title>Prokaryotic population dynamics and viral predation in marine succession experiment using metagenomics: the confinement effect.</title>
        <authorList>
            <person name="Haro-Moreno J.M."/>
            <person name="Rodriguez-Valera F."/>
            <person name="Lopez-Perez M."/>
        </authorList>
    </citation>
    <scope>NUCLEOTIDE SEQUENCE [LARGE SCALE GENOMIC DNA]</scope>
    <source>
        <strain evidence="1">MED-G157</strain>
    </source>
</reference>
<evidence type="ECO:0000313" key="2">
    <source>
        <dbReference type="Proteomes" id="UP000316199"/>
    </source>
</evidence>
<comment type="caution">
    <text evidence="1">The sequence shown here is derived from an EMBL/GenBank/DDBJ whole genome shotgun (WGS) entry which is preliminary data.</text>
</comment>
<accession>A0A520RZX1</accession>
<dbReference type="EMBL" id="SHAG01000025">
    <property type="protein sequence ID" value="RZO75780.1"/>
    <property type="molecule type" value="Genomic_DNA"/>
</dbReference>
<name>A0A520RZX1_9GAMM</name>
<dbReference type="AlphaFoldDB" id="A0A520RZX1"/>
<sequence length="94" mass="10628">MINTSNTIAVMVTLVFSLPAMGEYSTRNKDENAKNLSYVTLCNAARESRSAMLTQAKELKISRQELKRIACDDIPIRQFARQNRETEPSFATVE</sequence>
<dbReference type="Proteomes" id="UP000316199">
    <property type="component" value="Unassembled WGS sequence"/>
</dbReference>
<organism evidence="1 2">
    <name type="scientific">OM182 bacterium</name>
    <dbReference type="NCBI Taxonomy" id="2510334"/>
    <lineage>
        <taxon>Bacteria</taxon>
        <taxon>Pseudomonadati</taxon>
        <taxon>Pseudomonadota</taxon>
        <taxon>Gammaproteobacteria</taxon>
        <taxon>OMG group</taxon>
        <taxon>OM182 clade</taxon>
    </lineage>
</organism>
<gene>
    <name evidence="1" type="ORF">EVA68_06200</name>
</gene>